<comment type="caution">
    <text evidence="2">The sequence shown here is derived from an EMBL/GenBank/DDBJ whole genome shotgun (WGS) entry which is preliminary data.</text>
</comment>
<dbReference type="STRING" id="94208.A0A2S4LAI4"/>
<feature type="compositionally biased region" description="Polar residues" evidence="1">
    <location>
        <begin position="575"/>
        <end position="587"/>
    </location>
</feature>
<protein>
    <submittedName>
        <fullName evidence="2">Uncharacterized protein</fullName>
    </submittedName>
</protein>
<dbReference type="Proteomes" id="UP000237481">
    <property type="component" value="Unassembled WGS sequence"/>
</dbReference>
<gene>
    <name evidence="2" type="ORF">TPAR_00363</name>
</gene>
<name>A0A2S4LAI4_9HYPO</name>
<evidence type="ECO:0000313" key="3">
    <source>
        <dbReference type="Proteomes" id="UP000237481"/>
    </source>
</evidence>
<accession>A0A2S4LAI4</accession>
<dbReference type="OrthoDB" id="4925481at2759"/>
<proteinExistence type="predicted"/>
<dbReference type="EMBL" id="PKSG01000038">
    <property type="protein sequence ID" value="POR39439.1"/>
    <property type="molecule type" value="Genomic_DNA"/>
</dbReference>
<feature type="compositionally biased region" description="Basic and acidic residues" evidence="1">
    <location>
        <begin position="47"/>
        <end position="86"/>
    </location>
</feature>
<reference evidence="2 3" key="1">
    <citation type="submission" date="2018-01" db="EMBL/GenBank/DDBJ databases">
        <title>Harnessing the power of phylogenomics to disentangle the directionality and signatures of interkingdom host jumping in the parasitic fungal genus Tolypocladium.</title>
        <authorList>
            <person name="Quandt C.A."/>
            <person name="Patterson W."/>
            <person name="Spatafora J.W."/>
        </authorList>
    </citation>
    <scope>NUCLEOTIDE SEQUENCE [LARGE SCALE GENOMIC DNA]</scope>
    <source>
        <strain evidence="2 3">NRBC 100945</strain>
    </source>
</reference>
<evidence type="ECO:0000313" key="2">
    <source>
        <dbReference type="EMBL" id="POR39439.1"/>
    </source>
</evidence>
<dbReference type="AlphaFoldDB" id="A0A2S4LAI4"/>
<evidence type="ECO:0000256" key="1">
    <source>
        <dbReference type="SAM" id="MobiDB-lite"/>
    </source>
</evidence>
<feature type="region of interest" description="Disordered" evidence="1">
    <location>
        <begin position="1"/>
        <end position="110"/>
    </location>
</feature>
<feature type="non-terminal residue" evidence="2">
    <location>
        <position position="1"/>
    </location>
</feature>
<feature type="non-terminal residue" evidence="2">
    <location>
        <position position="597"/>
    </location>
</feature>
<feature type="region of interest" description="Disordered" evidence="1">
    <location>
        <begin position="528"/>
        <end position="597"/>
    </location>
</feature>
<organism evidence="2 3">
    <name type="scientific">Tolypocladium paradoxum</name>
    <dbReference type="NCBI Taxonomy" id="94208"/>
    <lineage>
        <taxon>Eukaryota</taxon>
        <taxon>Fungi</taxon>
        <taxon>Dikarya</taxon>
        <taxon>Ascomycota</taxon>
        <taxon>Pezizomycotina</taxon>
        <taxon>Sordariomycetes</taxon>
        <taxon>Hypocreomycetidae</taxon>
        <taxon>Hypocreales</taxon>
        <taxon>Ophiocordycipitaceae</taxon>
        <taxon>Tolypocladium</taxon>
    </lineage>
</organism>
<sequence length="597" mass="66110">STPAPSTDRRQRGPDRPSQPPSPGHSGTETPPHDSGPIDEAQSVHGNSEDAESHDGATRDELQSRRSSHLDDAQSHVSIIRDRPQSRDSTPAPSHSERVSQAAPDAPSPIDEAVNIIEARETRAGRDFLRRQGEVYRRTGNQHPEDVSEQTGTGNFTPSQMAAWLVQCIGRPTDVLAPCKAGGIHDMIASHATQPWRQYLAKPPRPLSLFRAERRLPDDEITVKRVWDIDSIWLGATSLQAILPNNTFRLSVLPPYKQSLSGDQIIQPHGVDLGHTRHTLLGSFSVGSLNMAVFILFPNAMVRRSQVQGKPCTLSLERQKDLLDGAIIPAIVHAIPAHFRQEIPPSFAIAHAKQMSYQEKTSSARWRADDENRAAHLRYGLPGQYLGPLWSEIENRCNQLLVRTTDQHSPEVPYFKCPRLLFQVHDTKNVIAGASVADALGTFCDIVLAHLNPTFLDFRSCWIDIGMRDMPSRYTNAAGNQAPMTLLWKRSCNDHYHRVVQAASPDISFNEVHFRSFNLRDVATYTSKARSAPQAEHRRGRPCKAPGTPISDTCTPSRPMATPKTATPRAKRLHSASTLSSRCTSTGRFGKTGPKPR</sequence>
<keyword evidence="3" id="KW-1185">Reference proteome</keyword>